<keyword evidence="3" id="KW-1185">Reference proteome</keyword>
<feature type="domain" description="KIB1-4 beta-propeller" evidence="1">
    <location>
        <begin position="78"/>
        <end position="347"/>
    </location>
</feature>
<accession>A0A3B6H2V9</accession>
<organism evidence="2">
    <name type="scientific">Triticum aestivum</name>
    <name type="common">Wheat</name>
    <dbReference type="NCBI Taxonomy" id="4565"/>
    <lineage>
        <taxon>Eukaryota</taxon>
        <taxon>Viridiplantae</taxon>
        <taxon>Streptophyta</taxon>
        <taxon>Embryophyta</taxon>
        <taxon>Tracheophyta</taxon>
        <taxon>Spermatophyta</taxon>
        <taxon>Magnoliopsida</taxon>
        <taxon>Liliopsida</taxon>
        <taxon>Poales</taxon>
        <taxon>Poaceae</taxon>
        <taxon>BOP clade</taxon>
        <taxon>Pooideae</taxon>
        <taxon>Triticodae</taxon>
        <taxon>Triticeae</taxon>
        <taxon>Triticinae</taxon>
        <taxon>Triticum</taxon>
    </lineage>
</organism>
<dbReference type="Proteomes" id="UP000019116">
    <property type="component" value="Chromosome 3D"/>
</dbReference>
<proteinExistence type="predicted"/>
<dbReference type="OrthoDB" id="653077at2759"/>
<evidence type="ECO:0000259" key="1">
    <source>
        <dbReference type="Pfam" id="PF03478"/>
    </source>
</evidence>
<dbReference type="Gramene" id="TraesCS3D03G1162600.1">
    <property type="protein sequence ID" value="TraesCS3D03G1162600.1.CDS1"/>
    <property type="gene ID" value="TraesCS3D03G1162600"/>
</dbReference>
<protein>
    <recommendedName>
        <fullName evidence="1">KIB1-4 beta-propeller domain-containing protein</fullName>
    </recommendedName>
</protein>
<dbReference type="AlphaFoldDB" id="A0A3B6H2V9"/>
<dbReference type="OMA" id="RRCFLNT"/>
<name>A0A3B6H2V9_WHEAT</name>
<reference evidence="2" key="2">
    <citation type="submission" date="2018-10" db="UniProtKB">
        <authorList>
            <consortium name="EnsemblPlants"/>
        </authorList>
    </citation>
    <scope>IDENTIFICATION</scope>
</reference>
<dbReference type="PANTHER" id="PTHR33165">
    <property type="entry name" value="F-BOX DOMAIN CONTAINING PROTEIN-LIKE-RELATED"/>
    <property type="match status" value="1"/>
</dbReference>
<evidence type="ECO:0000313" key="3">
    <source>
        <dbReference type="Proteomes" id="UP000019116"/>
    </source>
</evidence>
<dbReference type="Pfam" id="PF03478">
    <property type="entry name" value="Beta-prop_KIB1-4"/>
    <property type="match status" value="1"/>
</dbReference>
<dbReference type="InterPro" id="IPR005174">
    <property type="entry name" value="KIB1-4_b-propeller"/>
</dbReference>
<sequence>MQEGEGLGGSWRWAGGLIAERVLAYDVADFLRFHAVCRSWRRCSVDPHAHDGLDRRFHPRRWIMLREELAAPERRCFLNTSTGECVQVDIPELHDHKLLAVTPEGLLLLVHQRNHVGLLNPLTRQLTELPPLTSLLPSKFKDMGILDESNELFDTEFIAWGSGVASDGSTFVLCFNMLDLLATAKPGDDHWTSVKDNGDGALAALMFEGRFYCVDNNGVMVLETGADHPPRLEVAAKMDSIYAKMENMDDSEFEDNFHLVDNCGELMLVHRWGGVTAENKSCCFYDPYRVDLDNGTLFPVKSLGGSAGCVVFIGMHSSLSVSLDVFPSGSIIADTIYLSFDDVGEREWLEVGAYHLTDGSVQHPCTYSSGLVPRPHTLVDCLSLSNTVRGLTPFP</sequence>
<evidence type="ECO:0000313" key="2">
    <source>
        <dbReference type="EnsemblPlants" id="TraesCS3D02G525600.1.cds1"/>
    </source>
</evidence>
<dbReference type="Gramene" id="TraesCS3D02G525600.1">
    <property type="protein sequence ID" value="TraesCS3D02G525600.1.cds1"/>
    <property type="gene ID" value="TraesCS3D02G525600"/>
</dbReference>
<dbReference type="EnsemblPlants" id="TraesCS3D02G525600.1">
    <property type="protein sequence ID" value="TraesCS3D02G525600.1.cds1"/>
    <property type="gene ID" value="TraesCS3D02G525600"/>
</dbReference>
<dbReference type="PANTHER" id="PTHR33165:SF81">
    <property type="entry name" value="F-BOX DOMAIN-CONTAINING PROTEIN"/>
    <property type="match status" value="1"/>
</dbReference>
<reference evidence="2" key="1">
    <citation type="submission" date="2018-08" db="EMBL/GenBank/DDBJ databases">
        <authorList>
            <person name="Rossello M."/>
        </authorList>
    </citation>
    <scope>NUCLEOTIDE SEQUENCE [LARGE SCALE GENOMIC DNA]</scope>
    <source>
        <strain evidence="2">cv. Chinese Spring</strain>
    </source>
</reference>